<feature type="domain" description="Helicase ATP-binding" evidence="1">
    <location>
        <begin position="16"/>
        <end position="127"/>
    </location>
</feature>
<name>A0ABR1K4T3_9AGAR</name>
<dbReference type="PANTHER" id="PTHR14074">
    <property type="entry name" value="HELICASE WITH DEATH DOMAIN-RELATED"/>
    <property type="match status" value="1"/>
</dbReference>
<dbReference type="InterPro" id="IPR014001">
    <property type="entry name" value="Helicase_ATP-bd"/>
</dbReference>
<evidence type="ECO:0000313" key="3">
    <source>
        <dbReference type="Proteomes" id="UP001498398"/>
    </source>
</evidence>
<keyword evidence="3" id="KW-1185">Reference proteome</keyword>
<sequence length="127" mass="14394">MAAPETLVPRRYQEEVFTQAQRGNVIAALGTGSGKTYISSLLMKWNATRETSQGKVVIFLVPKVALVEQQGEFLEKTTSLRVTKLHGTSPNIDLSDRSRWIQRFQTTDVFVFTAVSEHFNTLDLEYR</sequence>
<protein>
    <submittedName>
        <fullName evidence="2">Dicer-like protein 1</fullName>
    </submittedName>
</protein>
<dbReference type="Proteomes" id="UP001498398">
    <property type="component" value="Unassembled WGS sequence"/>
</dbReference>
<organism evidence="2 3">
    <name type="scientific">Marasmiellus scandens</name>
    <dbReference type="NCBI Taxonomy" id="2682957"/>
    <lineage>
        <taxon>Eukaryota</taxon>
        <taxon>Fungi</taxon>
        <taxon>Dikarya</taxon>
        <taxon>Basidiomycota</taxon>
        <taxon>Agaricomycotina</taxon>
        <taxon>Agaricomycetes</taxon>
        <taxon>Agaricomycetidae</taxon>
        <taxon>Agaricales</taxon>
        <taxon>Marasmiineae</taxon>
        <taxon>Omphalotaceae</taxon>
        <taxon>Marasmiellus</taxon>
    </lineage>
</organism>
<dbReference type="PANTHER" id="PTHR14074:SF16">
    <property type="entry name" value="ANTIVIRAL INNATE IMMUNE RESPONSE RECEPTOR RIG-I"/>
    <property type="match status" value="1"/>
</dbReference>
<evidence type="ECO:0000313" key="2">
    <source>
        <dbReference type="EMBL" id="KAK7472560.1"/>
    </source>
</evidence>
<dbReference type="PROSITE" id="PS51192">
    <property type="entry name" value="HELICASE_ATP_BIND_1"/>
    <property type="match status" value="1"/>
</dbReference>
<dbReference type="Gene3D" id="3.40.50.300">
    <property type="entry name" value="P-loop containing nucleotide triphosphate hydrolases"/>
    <property type="match status" value="1"/>
</dbReference>
<dbReference type="InterPro" id="IPR027417">
    <property type="entry name" value="P-loop_NTPase"/>
</dbReference>
<dbReference type="Pfam" id="PF00270">
    <property type="entry name" value="DEAD"/>
    <property type="match status" value="1"/>
</dbReference>
<dbReference type="InterPro" id="IPR011545">
    <property type="entry name" value="DEAD/DEAH_box_helicase_dom"/>
</dbReference>
<proteinExistence type="predicted"/>
<evidence type="ECO:0000259" key="1">
    <source>
        <dbReference type="PROSITE" id="PS51192"/>
    </source>
</evidence>
<gene>
    <name evidence="2" type="primary">dcl1_1</name>
    <name evidence="2" type="ORF">VKT23_000675</name>
</gene>
<reference evidence="2 3" key="1">
    <citation type="submission" date="2024-01" db="EMBL/GenBank/DDBJ databases">
        <title>A draft genome for the cacao thread blight pathogen Marasmiellus scandens.</title>
        <authorList>
            <person name="Baruah I.K."/>
            <person name="Leung J."/>
            <person name="Bukari Y."/>
            <person name="Amoako-Attah I."/>
            <person name="Meinhardt L.W."/>
            <person name="Bailey B.A."/>
            <person name="Cohen S.P."/>
        </authorList>
    </citation>
    <scope>NUCLEOTIDE SEQUENCE [LARGE SCALE GENOMIC DNA]</scope>
    <source>
        <strain evidence="2 3">GH-19</strain>
    </source>
</reference>
<dbReference type="SUPFAM" id="SSF52540">
    <property type="entry name" value="P-loop containing nucleoside triphosphate hydrolases"/>
    <property type="match status" value="1"/>
</dbReference>
<comment type="caution">
    <text evidence="2">The sequence shown here is derived from an EMBL/GenBank/DDBJ whole genome shotgun (WGS) entry which is preliminary data.</text>
</comment>
<dbReference type="InterPro" id="IPR051363">
    <property type="entry name" value="RLR_Helicase"/>
</dbReference>
<dbReference type="EMBL" id="JBANRG010000001">
    <property type="protein sequence ID" value="KAK7472560.1"/>
    <property type="molecule type" value="Genomic_DNA"/>
</dbReference>
<accession>A0ABR1K4T3</accession>